<evidence type="ECO:0000256" key="5">
    <source>
        <dbReference type="ARBA" id="ARBA00022741"/>
    </source>
</evidence>
<evidence type="ECO:0000256" key="9">
    <source>
        <dbReference type="ARBA" id="ARBA00023146"/>
    </source>
</evidence>
<evidence type="ECO:0000313" key="13">
    <source>
        <dbReference type="Proteomes" id="UP000789739"/>
    </source>
</evidence>
<evidence type="ECO:0000256" key="3">
    <source>
        <dbReference type="ARBA" id="ARBA00022598"/>
    </source>
</evidence>
<accession>A0A9N8WAI3</accession>
<organism evidence="12 13">
    <name type="scientific">Paraglomus brasilianum</name>
    <dbReference type="NCBI Taxonomy" id="144538"/>
    <lineage>
        <taxon>Eukaryota</taxon>
        <taxon>Fungi</taxon>
        <taxon>Fungi incertae sedis</taxon>
        <taxon>Mucoromycota</taxon>
        <taxon>Glomeromycotina</taxon>
        <taxon>Glomeromycetes</taxon>
        <taxon>Paraglomerales</taxon>
        <taxon>Paraglomeraceae</taxon>
        <taxon>Paraglomus</taxon>
    </lineage>
</organism>
<keyword evidence="13" id="KW-1185">Reference proteome</keyword>
<evidence type="ECO:0000256" key="10">
    <source>
        <dbReference type="ARBA" id="ARBA00031499"/>
    </source>
</evidence>
<sequence length="747" mass="84486">MSTKTQPEWRVPVNSSPAPTLKLYNSLTRSKVEFTPEKGKQVTWYNCGPTVYDASHIGHARLYVTVDILRRVLTDYFNYDVLFVMNITDIDDKIIVRARHNLLFEEFKSSITSLTKDLLVQVTQALQFYTRNVLKVGSNSDENDPKYLMHTKIFHAALEANAEADVALDAGDDSRDAALKLLTGAQDVLTAWLDDQKGASITDPRLFRDLAAHWEKEFMKDMETLNVRPCDILTRVSEYIPEITTFIQKIMDNGYAYTADGSVYFDTASFDGKKGHHYAKLQPWSAGNLGLIEEGEGSLGNNLRGKKNPSDFALWKKSKPGEPAWQSTWGPGRPGWHIECSVMASEILGSTLDIHSGGIDLAFPHHDNEIAQAEAYHSNHQWVNYFLHPGHLHVEGQKMSKSLKNFISIRDALKKYTARQIRMCFLLHQWDSKLDFKESTMLEARSTEITINNFFMKVKALINENKGEAHASDGKHRYRHGEKDLIKVLREKQAAVHKALCDSINAPVAMNEILELINKTNVYLSAGRSGINVSIVEKVAAYITKMLRIFGLADTQEELGFGSSDQSATNKEDTLLPYLRALSEFRDNIRDLSRQNKPHSEILALCDRLRDIELVDLGVALEDQDDGKALVKLADKEELLKLRDEKLKAQAEKTARKEALAKAKEEERLAALEKGKVAPIDMFKEAKDDNGVLLYSAFDEQGIPTHNADETEVSTSKIKKLKKEWEKQQKLHANYLEWKKKDEGTTS</sequence>
<dbReference type="GO" id="GO:0005737">
    <property type="term" value="C:cytoplasm"/>
    <property type="evidence" value="ECO:0007669"/>
    <property type="project" value="TreeGrafter"/>
</dbReference>
<evidence type="ECO:0000256" key="8">
    <source>
        <dbReference type="ARBA" id="ARBA00022917"/>
    </source>
</evidence>
<keyword evidence="3" id="KW-0436">Ligase</keyword>
<dbReference type="InterPro" id="IPR032678">
    <property type="entry name" value="tRNA-synt_1_cat_dom"/>
</dbReference>
<dbReference type="HAMAP" id="MF_00041">
    <property type="entry name" value="Cys_tRNA_synth"/>
    <property type="match status" value="1"/>
</dbReference>
<keyword evidence="6" id="KW-0862">Zinc</keyword>
<keyword evidence="8" id="KW-0648">Protein biosynthesis</keyword>
<evidence type="ECO:0000256" key="2">
    <source>
        <dbReference type="ARBA" id="ARBA00012832"/>
    </source>
</evidence>
<keyword evidence="5" id="KW-0547">Nucleotide-binding</keyword>
<dbReference type="InterPro" id="IPR014729">
    <property type="entry name" value="Rossmann-like_a/b/a_fold"/>
</dbReference>
<evidence type="ECO:0000256" key="7">
    <source>
        <dbReference type="ARBA" id="ARBA00022840"/>
    </source>
</evidence>
<protein>
    <recommendedName>
        <fullName evidence="2">cysteine--tRNA ligase</fullName>
        <ecNumber evidence="2">6.1.1.16</ecNumber>
    </recommendedName>
    <alternativeName>
        <fullName evidence="10">Cysteinyl-tRNA synthetase</fullName>
    </alternativeName>
</protein>
<dbReference type="EMBL" id="CAJVPI010000085">
    <property type="protein sequence ID" value="CAG8476364.1"/>
    <property type="molecule type" value="Genomic_DNA"/>
</dbReference>
<dbReference type="EC" id="6.1.1.16" evidence="2"/>
<name>A0A9N8WAI3_9GLOM</name>
<reference evidence="12" key="1">
    <citation type="submission" date="2021-06" db="EMBL/GenBank/DDBJ databases">
        <authorList>
            <person name="Kallberg Y."/>
            <person name="Tangrot J."/>
            <person name="Rosling A."/>
        </authorList>
    </citation>
    <scope>NUCLEOTIDE SEQUENCE</scope>
    <source>
        <strain evidence="12">BR232B</strain>
    </source>
</reference>
<dbReference type="PANTHER" id="PTHR10890">
    <property type="entry name" value="CYSTEINYL-TRNA SYNTHETASE"/>
    <property type="match status" value="1"/>
</dbReference>
<dbReference type="PANTHER" id="PTHR10890:SF3">
    <property type="entry name" value="CYSTEINE--TRNA LIGASE, CYTOPLASMIC"/>
    <property type="match status" value="1"/>
</dbReference>
<evidence type="ECO:0000313" key="12">
    <source>
        <dbReference type="EMBL" id="CAG8476364.1"/>
    </source>
</evidence>
<evidence type="ECO:0000256" key="6">
    <source>
        <dbReference type="ARBA" id="ARBA00022833"/>
    </source>
</evidence>
<proteinExistence type="inferred from homology"/>
<gene>
    <name evidence="12" type="ORF">PBRASI_LOCUS1344</name>
</gene>
<dbReference type="InterPro" id="IPR024909">
    <property type="entry name" value="Cys-tRNA/MSH_ligase"/>
</dbReference>
<dbReference type="Pfam" id="PF01406">
    <property type="entry name" value="tRNA-synt_1e"/>
    <property type="match status" value="1"/>
</dbReference>
<dbReference type="FunFam" id="1.20.120.1910:FF:000005">
    <property type="entry name" value="Cysteine-tRNA ligase, putative"/>
    <property type="match status" value="1"/>
</dbReference>
<dbReference type="Gene3D" id="3.40.50.620">
    <property type="entry name" value="HUPs"/>
    <property type="match status" value="1"/>
</dbReference>
<dbReference type="PRINTS" id="PR00983">
    <property type="entry name" value="TRNASYNTHCYS"/>
</dbReference>
<evidence type="ECO:0000259" key="11">
    <source>
        <dbReference type="Pfam" id="PF01406"/>
    </source>
</evidence>
<dbReference type="InterPro" id="IPR009080">
    <property type="entry name" value="tRNAsynth_Ia_anticodon-bd"/>
</dbReference>
<evidence type="ECO:0000256" key="4">
    <source>
        <dbReference type="ARBA" id="ARBA00022723"/>
    </source>
</evidence>
<keyword evidence="4" id="KW-0479">Metal-binding</keyword>
<dbReference type="InterPro" id="IPR015803">
    <property type="entry name" value="Cys-tRNA-ligase"/>
</dbReference>
<dbReference type="Proteomes" id="UP000789739">
    <property type="component" value="Unassembled WGS sequence"/>
</dbReference>
<comment type="cofactor">
    <cofactor evidence="1">
        <name>Zn(2+)</name>
        <dbReference type="ChEBI" id="CHEBI:29105"/>
    </cofactor>
</comment>
<evidence type="ECO:0000256" key="1">
    <source>
        <dbReference type="ARBA" id="ARBA00001947"/>
    </source>
</evidence>
<comment type="caution">
    <text evidence="12">The sequence shown here is derived from an EMBL/GenBank/DDBJ whole genome shotgun (WGS) entry which is preliminary data.</text>
</comment>
<dbReference type="GO" id="GO:0006423">
    <property type="term" value="P:cysteinyl-tRNA aminoacylation"/>
    <property type="evidence" value="ECO:0007669"/>
    <property type="project" value="InterPro"/>
</dbReference>
<dbReference type="Gene3D" id="1.20.120.1910">
    <property type="entry name" value="Cysteine-tRNA ligase, C-terminal anti-codon recognition domain"/>
    <property type="match status" value="1"/>
</dbReference>
<dbReference type="OrthoDB" id="438179at2759"/>
<dbReference type="SUPFAM" id="SSF52374">
    <property type="entry name" value="Nucleotidylyl transferase"/>
    <property type="match status" value="1"/>
</dbReference>
<keyword evidence="7" id="KW-0067">ATP-binding</keyword>
<dbReference type="GO" id="GO:0046872">
    <property type="term" value="F:metal ion binding"/>
    <property type="evidence" value="ECO:0007669"/>
    <property type="project" value="UniProtKB-KW"/>
</dbReference>
<dbReference type="SUPFAM" id="SSF47323">
    <property type="entry name" value="Anticodon-binding domain of a subclass of class I aminoacyl-tRNA synthetases"/>
    <property type="match status" value="1"/>
</dbReference>
<feature type="domain" description="tRNA synthetases class I catalytic" evidence="11">
    <location>
        <begin position="35"/>
        <end position="445"/>
    </location>
</feature>
<dbReference type="GO" id="GO:0004817">
    <property type="term" value="F:cysteine-tRNA ligase activity"/>
    <property type="evidence" value="ECO:0007669"/>
    <property type="project" value="UniProtKB-EC"/>
</dbReference>
<dbReference type="NCBIfam" id="TIGR00435">
    <property type="entry name" value="cysS"/>
    <property type="match status" value="1"/>
</dbReference>
<dbReference type="CDD" id="cd00672">
    <property type="entry name" value="CysRS_core"/>
    <property type="match status" value="1"/>
</dbReference>
<keyword evidence="9" id="KW-0030">Aminoacyl-tRNA synthetase</keyword>
<dbReference type="GO" id="GO:0005524">
    <property type="term" value="F:ATP binding"/>
    <property type="evidence" value="ECO:0007669"/>
    <property type="project" value="UniProtKB-KW"/>
</dbReference>
<dbReference type="AlphaFoldDB" id="A0A9N8WAI3"/>